<gene>
    <name evidence="3" type="ORF">H9Y05_10795</name>
</gene>
<evidence type="ECO:0000256" key="1">
    <source>
        <dbReference type="ARBA" id="ARBA00022737"/>
    </source>
</evidence>
<dbReference type="SUPFAM" id="SSF48452">
    <property type="entry name" value="TPR-like"/>
    <property type="match status" value="1"/>
</dbReference>
<dbReference type="InterPro" id="IPR011990">
    <property type="entry name" value="TPR-like_helical_dom_sf"/>
</dbReference>
<dbReference type="InterPro" id="IPR051012">
    <property type="entry name" value="CellSynth/LPSAsmb/PSIAsmb"/>
</dbReference>
<dbReference type="Gene3D" id="1.25.40.10">
    <property type="entry name" value="Tetratricopeptide repeat domain"/>
    <property type="match status" value="1"/>
</dbReference>
<evidence type="ECO:0000313" key="4">
    <source>
        <dbReference type="Proteomes" id="UP000652681"/>
    </source>
</evidence>
<evidence type="ECO:0000256" key="2">
    <source>
        <dbReference type="ARBA" id="ARBA00022803"/>
    </source>
</evidence>
<comment type="caution">
    <text evidence="3">The sequence shown here is derived from an EMBL/GenBank/DDBJ whole genome shotgun (WGS) entry which is preliminary data.</text>
</comment>
<keyword evidence="2" id="KW-0802">TPR repeat</keyword>
<dbReference type="PANTHER" id="PTHR45586">
    <property type="entry name" value="TPR REPEAT-CONTAINING PROTEIN PA4667"/>
    <property type="match status" value="1"/>
</dbReference>
<dbReference type="Proteomes" id="UP000652681">
    <property type="component" value="Unassembled WGS sequence"/>
</dbReference>
<evidence type="ECO:0000313" key="3">
    <source>
        <dbReference type="EMBL" id="MBC9812957.1"/>
    </source>
</evidence>
<keyword evidence="4" id="KW-1185">Reference proteome</keyword>
<dbReference type="Pfam" id="PF13181">
    <property type="entry name" value="TPR_8"/>
    <property type="match status" value="1"/>
</dbReference>
<accession>A0A8J6PD74</accession>
<name>A0A8J6PD74_9FLAO</name>
<dbReference type="RefSeq" id="WP_163492522.1">
    <property type="nucleotide sequence ID" value="NZ_JACVEL010000006.1"/>
</dbReference>
<sequence length="163" mass="18930">MHHNLRLEELFNLADLDIRDGYYEEAVRKLEEILVEDPTFGKAYNHLGWLNETKFQNYEKAENFYQKALQTAPNYPAIYSNYSVLLSNLGKFDILTSVLEQGLKTPGVDKSLMYNEFGIMTELQGDFQKAIDYYTQCAKTTLVKDTMDRAMLSIERCKTKQTL</sequence>
<dbReference type="PANTHER" id="PTHR45586:SF1">
    <property type="entry name" value="LIPOPOLYSACCHARIDE ASSEMBLY PROTEIN B"/>
    <property type="match status" value="1"/>
</dbReference>
<proteinExistence type="predicted"/>
<dbReference type="EMBL" id="JACVEL010000006">
    <property type="protein sequence ID" value="MBC9812957.1"/>
    <property type="molecule type" value="Genomic_DNA"/>
</dbReference>
<keyword evidence="1" id="KW-0677">Repeat</keyword>
<protein>
    <submittedName>
        <fullName evidence="3">Tetratricopeptide repeat protein</fullName>
    </submittedName>
</protein>
<organism evidence="3 4">
    <name type="scientific">Taishania pollutisoli</name>
    <dbReference type="NCBI Taxonomy" id="2766479"/>
    <lineage>
        <taxon>Bacteria</taxon>
        <taxon>Pseudomonadati</taxon>
        <taxon>Bacteroidota</taxon>
        <taxon>Flavobacteriia</taxon>
        <taxon>Flavobacteriales</taxon>
        <taxon>Crocinitomicaceae</taxon>
        <taxon>Taishania</taxon>
    </lineage>
</organism>
<dbReference type="AlphaFoldDB" id="A0A8J6PD74"/>
<dbReference type="InterPro" id="IPR019734">
    <property type="entry name" value="TPR_rpt"/>
</dbReference>
<reference evidence="3" key="1">
    <citation type="submission" date="2020-09" db="EMBL/GenBank/DDBJ databases">
        <title>Taishania pollutisoli gen. nov., sp. nov., Isolated from Tetrabromobisphenol A-Contaminated Soil.</title>
        <authorList>
            <person name="Chen Q."/>
        </authorList>
    </citation>
    <scope>NUCLEOTIDE SEQUENCE</scope>
    <source>
        <strain evidence="3">CZZ-1</strain>
    </source>
</reference>